<dbReference type="AlphaFoldDB" id="A0A0F7SUM2"/>
<evidence type="ECO:0000313" key="4">
    <source>
        <dbReference type="EMBL" id="CED84384.1"/>
    </source>
</evidence>
<dbReference type="PANTHER" id="PTHR13528:SF2">
    <property type="entry name" value="LARGE RIBOSOMAL SUBUNIT PROTEIN BL28M"/>
    <property type="match status" value="1"/>
</dbReference>
<organism evidence="4">
    <name type="scientific">Phaffia rhodozyma</name>
    <name type="common">Yeast</name>
    <name type="synonym">Xanthophyllomyces dendrorhous</name>
    <dbReference type="NCBI Taxonomy" id="264483"/>
    <lineage>
        <taxon>Eukaryota</taxon>
        <taxon>Fungi</taxon>
        <taxon>Dikarya</taxon>
        <taxon>Basidiomycota</taxon>
        <taxon>Agaricomycotina</taxon>
        <taxon>Tremellomycetes</taxon>
        <taxon>Cystofilobasidiales</taxon>
        <taxon>Mrakiaceae</taxon>
        <taxon>Phaffia</taxon>
    </lineage>
</organism>
<evidence type="ECO:0000256" key="2">
    <source>
        <dbReference type="ARBA" id="ARBA00022980"/>
    </source>
</evidence>
<dbReference type="EMBL" id="LN483166">
    <property type="protein sequence ID" value="CED84384.1"/>
    <property type="molecule type" value="Genomic_DNA"/>
</dbReference>
<dbReference type="InterPro" id="IPR026569">
    <property type="entry name" value="Ribosomal_bL28"/>
</dbReference>
<name>A0A0F7SUM2_PHARH</name>
<keyword evidence="3" id="KW-0687">Ribonucleoprotein</keyword>
<comment type="similarity">
    <text evidence="1">Belongs to the bacterial ribosomal protein bL28 family.</text>
</comment>
<evidence type="ECO:0000256" key="3">
    <source>
        <dbReference type="ARBA" id="ARBA00023274"/>
    </source>
</evidence>
<keyword evidence="2 4" id="KW-0689">Ribosomal protein</keyword>
<sequence length="225" mass="25879">MRPSLILSVPKVRYRMQTPESRILDILNPVNYRNAKGGKITGKSLRGVYHGTMMIKGNNVNRKDKNFIHRSLRFFRPNVQDKILYSETLDAKFRMPTTAKASRKIADWGGFDNYLLNTNPTYLSRETCRIRDKVREVLHSHLDSLPEGAKILPRGITPGVHFQDRVRPVEFVEGDKVLKKANEQKYAEPAARKRGWRGYTNPLEMVSGLAKGKKILGLEDFRRDV</sequence>
<dbReference type="SUPFAM" id="SSF143800">
    <property type="entry name" value="L28p-like"/>
    <property type="match status" value="1"/>
</dbReference>
<accession>A0A0F7SUM2</accession>
<dbReference type="InterPro" id="IPR037147">
    <property type="entry name" value="Ribosomal_bL28_sf"/>
</dbReference>
<dbReference type="InterPro" id="IPR034704">
    <property type="entry name" value="Ribosomal_bL28/bL31-like_sf"/>
</dbReference>
<reference evidence="4" key="1">
    <citation type="submission" date="2014-08" db="EMBL/GenBank/DDBJ databases">
        <authorList>
            <person name="Sharma Rahul"/>
            <person name="Thines Marco"/>
        </authorList>
    </citation>
    <scope>NUCLEOTIDE SEQUENCE</scope>
</reference>
<dbReference type="GO" id="GO:0005762">
    <property type="term" value="C:mitochondrial large ribosomal subunit"/>
    <property type="evidence" value="ECO:0007669"/>
    <property type="project" value="TreeGrafter"/>
</dbReference>
<dbReference type="PANTHER" id="PTHR13528">
    <property type="entry name" value="39S RIBOSOMAL PROTEIN L28, MITOCHONDRIAL"/>
    <property type="match status" value="1"/>
</dbReference>
<evidence type="ECO:0000256" key="1">
    <source>
        <dbReference type="ARBA" id="ARBA00008760"/>
    </source>
</evidence>
<protein>
    <submittedName>
        <fullName evidence="4">Mitochondrial/chloroplast ribosomal protein L28</fullName>
    </submittedName>
</protein>
<dbReference type="Gene3D" id="2.30.170.40">
    <property type="entry name" value="Ribosomal protein L28/L24"/>
    <property type="match status" value="1"/>
</dbReference>
<dbReference type="Pfam" id="PF00830">
    <property type="entry name" value="Ribosomal_L28"/>
    <property type="match status" value="1"/>
</dbReference>
<dbReference type="GO" id="GO:0003735">
    <property type="term" value="F:structural constituent of ribosome"/>
    <property type="evidence" value="ECO:0007669"/>
    <property type="project" value="InterPro"/>
</dbReference>
<proteinExistence type="inferred from homology"/>